<dbReference type="OrthoDB" id="6137736at2759"/>
<sequence>MDFDIDSFSLEKNTSPGRLRETIAAVKRLIEDNPRMTTRQAAAEVSLHQKTVSRLLTGDLGYETF</sequence>
<organism evidence="1 2">
    <name type="scientific">Caligus rogercresseyi</name>
    <name type="common">Sea louse</name>
    <dbReference type="NCBI Taxonomy" id="217165"/>
    <lineage>
        <taxon>Eukaryota</taxon>
        <taxon>Metazoa</taxon>
        <taxon>Ecdysozoa</taxon>
        <taxon>Arthropoda</taxon>
        <taxon>Crustacea</taxon>
        <taxon>Multicrustacea</taxon>
        <taxon>Hexanauplia</taxon>
        <taxon>Copepoda</taxon>
        <taxon>Siphonostomatoida</taxon>
        <taxon>Caligidae</taxon>
        <taxon>Caligus</taxon>
    </lineage>
</organism>
<dbReference type="Proteomes" id="UP000595437">
    <property type="component" value="Chromosome 11"/>
</dbReference>
<evidence type="ECO:0000313" key="2">
    <source>
        <dbReference type="Proteomes" id="UP000595437"/>
    </source>
</evidence>
<evidence type="ECO:0000313" key="1">
    <source>
        <dbReference type="EMBL" id="QQP42206.1"/>
    </source>
</evidence>
<accession>A0A7T8K1M8</accession>
<dbReference type="AlphaFoldDB" id="A0A7T8K1M8"/>
<dbReference type="EMBL" id="CP045900">
    <property type="protein sequence ID" value="QQP42206.1"/>
    <property type="molecule type" value="Genomic_DNA"/>
</dbReference>
<keyword evidence="2" id="KW-1185">Reference proteome</keyword>
<proteinExistence type="predicted"/>
<gene>
    <name evidence="1" type="ORF">FKW44_016800</name>
</gene>
<protein>
    <submittedName>
        <fullName evidence="1">Uncharacterized protein</fullName>
    </submittedName>
</protein>
<reference evidence="2" key="1">
    <citation type="submission" date="2021-01" db="EMBL/GenBank/DDBJ databases">
        <title>Caligus Genome Assembly.</title>
        <authorList>
            <person name="Gallardo-Escarate C."/>
        </authorList>
    </citation>
    <scope>NUCLEOTIDE SEQUENCE [LARGE SCALE GENOMIC DNA]</scope>
</reference>
<name>A0A7T8K1M8_CALRO</name>